<comment type="caution">
    <text evidence="1">The sequence shown here is derived from an EMBL/GenBank/DDBJ whole genome shotgun (WGS) entry which is preliminary data.</text>
</comment>
<evidence type="ECO:0000313" key="2">
    <source>
        <dbReference type="Proteomes" id="UP001055172"/>
    </source>
</evidence>
<gene>
    <name evidence="1" type="ORF">ColLi_05738</name>
</gene>
<reference evidence="1 2" key="1">
    <citation type="submission" date="2021-07" db="EMBL/GenBank/DDBJ databases">
        <title>Genome data of Colletotrichum spaethianum.</title>
        <authorList>
            <person name="Utami Y.D."/>
            <person name="Hiruma K."/>
        </authorList>
    </citation>
    <scope>NUCLEOTIDE SEQUENCE [LARGE SCALE GENOMIC DNA]</scope>
    <source>
        <strain evidence="1 2">MAFF 242679</strain>
    </source>
</reference>
<organism evidence="1 2">
    <name type="scientific">Colletotrichum liriopes</name>
    <dbReference type="NCBI Taxonomy" id="708192"/>
    <lineage>
        <taxon>Eukaryota</taxon>
        <taxon>Fungi</taxon>
        <taxon>Dikarya</taxon>
        <taxon>Ascomycota</taxon>
        <taxon>Pezizomycotina</taxon>
        <taxon>Sordariomycetes</taxon>
        <taxon>Hypocreomycetidae</taxon>
        <taxon>Glomerellales</taxon>
        <taxon>Glomerellaceae</taxon>
        <taxon>Colletotrichum</taxon>
        <taxon>Colletotrichum spaethianum species complex</taxon>
    </lineage>
</organism>
<sequence length="77" mass="8144">MPDCASLHFVPISPLRHNRTLIARVERLDGLSCGTSLAAAFDRLAGDSQKGDEEASRLLAMLADARRPGVADQAGAL</sequence>
<evidence type="ECO:0000313" key="1">
    <source>
        <dbReference type="EMBL" id="GJC82900.1"/>
    </source>
</evidence>
<dbReference type="EMBL" id="BPPX01000010">
    <property type="protein sequence ID" value="GJC82900.1"/>
    <property type="molecule type" value="Genomic_DNA"/>
</dbReference>
<dbReference type="AlphaFoldDB" id="A0AA37LRN3"/>
<accession>A0AA37LRN3</accession>
<protein>
    <submittedName>
        <fullName evidence="1">Uncharacterized protein</fullName>
    </submittedName>
</protein>
<dbReference type="Proteomes" id="UP001055172">
    <property type="component" value="Unassembled WGS sequence"/>
</dbReference>
<proteinExistence type="predicted"/>
<keyword evidence="2" id="KW-1185">Reference proteome</keyword>
<name>A0AA37LRN3_9PEZI</name>